<evidence type="ECO:0000313" key="3">
    <source>
        <dbReference type="Proteomes" id="UP000636479"/>
    </source>
</evidence>
<dbReference type="EMBL" id="JACAZF010000010">
    <property type="protein sequence ID" value="KAF7293663.1"/>
    <property type="molecule type" value="Genomic_DNA"/>
</dbReference>
<name>A0A8H6S7D6_9AGAR</name>
<keyword evidence="3" id="KW-1185">Reference proteome</keyword>
<dbReference type="Proteomes" id="UP000636479">
    <property type="component" value="Unassembled WGS sequence"/>
</dbReference>
<feature type="coiled-coil region" evidence="1">
    <location>
        <begin position="10"/>
        <end position="37"/>
    </location>
</feature>
<protein>
    <submittedName>
        <fullName evidence="2">Uncharacterized protein</fullName>
    </submittedName>
</protein>
<sequence length="137" mass="15505">MKHHEATLYRQVLQHVAQQSEKNLHDAQERLVQRSSEFEDTTLTSSENPQIEELKTLALHKDKDACALELRATLAKLHEANLSCELLQKSIQEATIKLATATENITMARGLVRSQGMSALLWERCETCKEMIKSGCE</sequence>
<proteinExistence type="predicted"/>
<dbReference type="GeneID" id="59350510"/>
<keyword evidence="1" id="KW-0175">Coiled coil</keyword>
<gene>
    <name evidence="2" type="ORF">MIND_01146300</name>
</gene>
<evidence type="ECO:0000313" key="2">
    <source>
        <dbReference type="EMBL" id="KAF7293663.1"/>
    </source>
</evidence>
<comment type="caution">
    <text evidence="2">The sequence shown here is derived from an EMBL/GenBank/DDBJ whole genome shotgun (WGS) entry which is preliminary data.</text>
</comment>
<evidence type="ECO:0000256" key="1">
    <source>
        <dbReference type="SAM" id="Coils"/>
    </source>
</evidence>
<reference evidence="2" key="1">
    <citation type="submission" date="2020-05" db="EMBL/GenBank/DDBJ databases">
        <title>Mycena genomes resolve the evolution of fungal bioluminescence.</title>
        <authorList>
            <person name="Tsai I.J."/>
        </authorList>
    </citation>
    <scope>NUCLEOTIDE SEQUENCE</scope>
    <source>
        <strain evidence="2">171206Taipei</strain>
    </source>
</reference>
<dbReference type="RefSeq" id="XP_037215826.1">
    <property type="nucleotide sequence ID" value="XM_037367994.1"/>
</dbReference>
<organism evidence="2 3">
    <name type="scientific">Mycena indigotica</name>
    <dbReference type="NCBI Taxonomy" id="2126181"/>
    <lineage>
        <taxon>Eukaryota</taxon>
        <taxon>Fungi</taxon>
        <taxon>Dikarya</taxon>
        <taxon>Basidiomycota</taxon>
        <taxon>Agaricomycotina</taxon>
        <taxon>Agaricomycetes</taxon>
        <taxon>Agaricomycetidae</taxon>
        <taxon>Agaricales</taxon>
        <taxon>Marasmiineae</taxon>
        <taxon>Mycenaceae</taxon>
        <taxon>Mycena</taxon>
    </lineage>
</organism>
<accession>A0A8H6S7D6</accession>
<dbReference type="AlphaFoldDB" id="A0A8H6S7D6"/>